<evidence type="ECO:0000313" key="3">
    <source>
        <dbReference type="Proteomes" id="UP001432166"/>
    </source>
</evidence>
<protein>
    <recommendedName>
        <fullName evidence="1">DUF7660 domain-containing protein</fullName>
    </recommendedName>
</protein>
<organism evidence="2 3">
    <name type="scientific">Streptomyces tauricus</name>
    <dbReference type="NCBI Taxonomy" id="68274"/>
    <lineage>
        <taxon>Bacteria</taxon>
        <taxon>Bacillati</taxon>
        <taxon>Actinomycetota</taxon>
        <taxon>Actinomycetes</taxon>
        <taxon>Kitasatosporales</taxon>
        <taxon>Streptomycetaceae</taxon>
        <taxon>Streptomyces</taxon>
        <taxon>Streptomyces aurantiacus group</taxon>
    </lineage>
</organism>
<dbReference type="Proteomes" id="UP001432166">
    <property type="component" value="Chromosome"/>
</dbReference>
<reference evidence="2" key="1">
    <citation type="submission" date="2022-10" db="EMBL/GenBank/DDBJ databases">
        <title>The complete genomes of actinobacterial strains from the NBC collection.</title>
        <authorList>
            <person name="Joergensen T.S."/>
            <person name="Alvarez Arevalo M."/>
            <person name="Sterndorff E.B."/>
            <person name="Faurdal D."/>
            <person name="Vuksanovic O."/>
            <person name="Mourched A.-S."/>
            <person name="Charusanti P."/>
            <person name="Shaw S."/>
            <person name="Blin K."/>
            <person name="Weber T."/>
        </authorList>
    </citation>
    <scope>NUCLEOTIDE SEQUENCE</scope>
    <source>
        <strain evidence="2">NBC_00189</strain>
    </source>
</reference>
<sequence>MSFGDEIRSREELAAFVRGLQQEYARRGQEWENASLESFLGALAAWIDDADGVYRNFGKDLPPGGDWTFFARSLQAATVYE</sequence>
<keyword evidence="3" id="KW-1185">Reference proteome</keyword>
<evidence type="ECO:0000313" key="2">
    <source>
        <dbReference type="EMBL" id="WTP47028.1"/>
    </source>
</evidence>
<proteinExistence type="predicted"/>
<gene>
    <name evidence="2" type="ORF">OG288_01075</name>
</gene>
<name>A0ABZ1J6G6_9ACTN</name>
<dbReference type="InterPro" id="IPR056077">
    <property type="entry name" value="DUF7660"/>
</dbReference>
<accession>A0ABZ1J6G6</accession>
<evidence type="ECO:0000259" key="1">
    <source>
        <dbReference type="Pfam" id="PF24693"/>
    </source>
</evidence>
<dbReference type="EMBL" id="CP108133">
    <property type="protein sequence ID" value="WTP47028.1"/>
    <property type="molecule type" value="Genomic_DNA"/>
</dbReference>
<dbReference type="Pfam" id="PF24693">
    <property type="entry name" value="DUF7660"/>
    <property type="match status" value="1"/>
</dbReference>
<feature type="domain" description="DUF7660" evidence="1">
    <location>
        <begin position="9"/>
        <end position="81"/>
    </location>
</feature>
<dbReference type="RefSeq" id="WP_328936390.1">
    <property type="nucleotide sequence ID" value="NZ_CP108133.1"/>
</dbReference>